<feature type="modified residue" description="4-aspartylphosphate" evidence="2">
    <location>
        <position position="53"/>
    </location>
</feature>
<keyword evidence="6" id="KW-1185">Reference proteome</keyword>
<keyword evidence="1" id="KW-0238">DNA-binding</keyword>
<keyword evidence="2" id="KW-0597">Phosphoprotein</keyword>
<dbReference type="RefSeq" id="WP_201654312.1">
    <property type="nucleotide sequence ID" value="NZ_CAJHCS010000019.1"/>
</dbReference>
<accession>A0ABU9QPZ6</accession>
<feature type="domain" description="Response regulatory" evidence="4">
    <location>
        <begin position="2"/>
        <end position="116"/>
    </location>
</feature>
<name>A0ABU9QPZ6_9BURK</name>
<dbReference type="Gene3D" id="3.40.50.2300">
    <property type="match status" value="1"/>
</dbReference>
<dbReference type="InterPro" id="IPR016032">
    <property type="entry name" value="Sig_transdc_resp-reg_C-effctor"/>
</dbReference>
<dbReference type="SMART" id="SM00421">
    <property type="entry name" value="HTH_LUXR"/>
    <property type="match status" value="1"/>
</dbReference>
<dbReference type="SUPFAM" id="SSF46894">
    <property type="entry name" value="C-terminal effector domain of the bipartite response regulators"/>
    <property type="match status" value="1"/>
</dbReference>
<dbReference type="PANTHER" id="PTHR43214:SF42">
    <property type="entry name" value="TRANSCRIPTIONAL REGULATORY PROTEIN DESR"/>
    <property type="match status" value="1"/>
</dbReference>
<protein>
    <submittedName>
        <fullName evidence="5">Response regulator transcription factor</fullName>
    </submittedName>
</protein>
<dbReference type="Proteomes" id="UP001494588">
    <property type="component" value="Unassembled WGS sequence"/>
</dbReference>
<evidence type="ECO:0000256" key="1">
    <source>
        <dbReference type="ARBA" id="ARBA00023125"/>
    </source>
</evidence>
<evidence type="ECO:0000259" key="4">
    <source>
        <dbReference type="PROSITE" id="PS50110"/>
    </source>
</evidence>
<gene>
    <name evidence="5" type="ORF">V4C55_38115</name>
</gene>
<evidence type="ECO:0000256" key="2">
    <source>
        <dbReference type="PROSITE-ProRule" id="PRU00169"/>
    </source>
</evidence>
<dbReference type="InterPro" id="IPR001789">
    <property type="entry name" value="Sig_transdc_resp-reg_receiver"/>
</dbReference>
<dbReference type="PROSITE" id="PS50110">
    <property type="entry name" value="RESPONSE_REGULATORY"/>
    <property type="match status" value="1"/>
</dbReference>
<dbReference type="PANTHER" id="PTHR43214">
    <property type="entry name" value="TWO-COMPONENT RESPONSE REGULATOR"/>
    <property type="match status" value="1"/>
</dbReference>
<dbReference type="PROSITE" id="PS50043">
    <property type="entry name" value="HTH_LUXR_2"/>
    <property type="match status" value="1"/>
</dbReference>
<organism evidence="5 6">
    <name type="scientific">Paraburkholderia sabiae</name>
    <dbReference type="NCBI Taxonomy" id="273251"/>
    <lineage>
        <taxon>Bacteria</taxon>
        <taxon>Pseudomonadati</taxon>
        <taxon>Pseudomonadota</taxon>
        <taxon>Betaproteobacteria</taxon>
        <taxon>Burkholderiales</taxon>
        <taxon>Burkholderiaceae</taxon>
        <taxon>Paraburkholderia</taxon>
    </lineage>
</organism>
<evidence type="ECO:0000313" key="6">
    <source>
        <dbReference type="Proteomes" id="UP001494588"/>
    </source>
</evidence>
<dbReference type="InterPro" id="IPR039420">
    <property type="entry name" value="WalR-like"/>
</dbReference>
<dbReference type="InterPro" id="IPR000792">
    <property type="entry name" value="Tscrpt_reg_LuxR_C"/>
</dbReference>
<dbReference type="EMBL" id="JAZHGC010000053">
    <property type="protein sequence ID" value="MEM5291552.1"/>
    <property type="molecule type" value="Genomic_DNA"/>
</dbReference>
<comment type="caution">
    <text evidence="5">The sequence shown here is derived from an EMBL/GenBank/DDBJ whole genome shotgun (WGS) entry which is preliminary data.</text>
</comment>
<dbReference type="CDD" id="cd06170">
    <property type="entry name" value="LuxR_C_like"/>
    <property type="match status" value="1"/>
</dbReference>
<dbReference type="Pfam" id="PF00196">
    <property type="entry name" value="GerE"/>
    <property type="match status" value="1"/>
</dbReference>
<sequence length="296" mass="32536">MRFSVFNSDAERREGLKALLRQVDRQAGFGEAQDWPQAERMLRRLQPDLLLIDWEDWMSPLDARALLAKHPGLPVAVLVDDISPAHVRSFVEKGVLGVIPRSTDPRVIVRALEMVLLGVHYIPADALSLNASAASAASNRRVRPLADPHARDLVAPTKRPSLTGGLSPRQEQIMRCVHMGSTNKMIARALGISEGTVKIHLATIFQQLGAPNRAAAVAIYNGWLTAQLEVLRSGQNRIPRPARVAVNVTPLRQRKQRTFRYPLPANDTSAALPMAAEATVPYGARRPSPERDDGAM</sequence>
<reference evidence="5 6" key="1">
    <citation type="submission" date="2024-01" db="EMBL/GenBank/DDBJ databases">
        <title>The diversity of rhizobia nodulating Mimosa spp. in eleven states of Brazil covering several biomes is determined by host plant, location, and edaphic factors.</title>
        <authorList>
            <person name="Rouws L."/>
            <person name="Barauna A."/>
            <person name="Beukes C."/>
            <person name="De Faria S.M."/>
            <person name="Gross E."/>
            <person name="Dos Reis Junior F.B."/>
            <person name="Simon M."/>
            <person name="Maluk M."/>
            <person name="Odee D.W."/>
            <person name="Kenicer G."/>
            <person name="Young J.P.W."/>
            <person name="Reis V.M."/>
            <person name="Zilli J."/>
            <person name="James E.K."/>
        </authorList>
    </citation>
    <scope>NUCLEOTIDE SEQUENCE [LARGE SCALE GENOMIC DNA]</scope>
    <source>
        <strain evidence="5 6">JPY77</strain>
    </source>
</reference>
<feature type="domain" description="HTH luxR-type" evidence="3">
    <location>
        <begin position="159"/>
        <end position="224"/>
    </location>
</feature>
<evidence type="ECO:0000259" key="3">
    <source>
        <dbReference type="PROSITE" id="PS50043"/>
    </source>
</evidence>
<dbReference type="SUPFAM" id="SSF52172">
    <property type="entry name" value="CheY-like"/>
    <property type="match status" value="1"/>
</dbReference>
<dbReference type="PRINTS" id="PR00038">
    <property type="entry name" value="HTHLUXR"/>
</dbReference>
<evidence type="ECO:0000313" key="5">
    <source>
        <dbReference type="EMBL" id="MEM5291552.1"/>
    </source>
</evidence>
<proteinExistence type="predicted"/>
<dbReference type="InterPro" id="IPR011006">
    <property type="entry name" value="CheY-like_superfamily"/>
</dbReference>